<dbReference type="PANTHER" id="PTHR11945:SF387">
    <property type="entry name" value="AGAMOUS-LIKE MADS-BOX PROTEIN AGL80"/>
    <property type="match status" value="1"/>
</dbReference>
<dbReference type="GO" id="GO:0003677">
    <property type="term" value="F:DNA binding"/>
    <property type="evidence" value="ECO:0007669"/>
    <property type="project" value="UniProtKB-KW"/>
</dbReference>
<evidence type="ECO:0000256" key="4">
    <source>
        <dbReference type="ARBA" id="ARBA00023163"/>
    </source>
</evidence>
<dbReference type="EMBL" id="JBJXBP010000007">
    <property type="protein sequence ID" value="KAL3819866.1"/>
    <property type="molecule type" value="Genomic_DNA"/>
</dbReference>
<evidence type="ECO:0000313" key="9">
    <source>
        <dbReference type="Proteomes" id="UP001634393"/>
    </source>
</evidence>
<evidence type="ECO:0000256" key="2">
    <source>
        <dbReference type="ARBA" id="ARBA00023015"/>
    </source>
</evidence>
<protein>
    <recommendedName>
        <fullName evidence="7">MADS-box domain-containing protein</fullName>
    </recommendedName>
</protein>
<keyword evidence="3" id="KW-0238">DNA-binding</keyword>
<keyword evidence="4" id="KW-0804">Transcription</keyword>
<keyword evidence="2" id="KW-0805">Transcription regulation</keyword>
<evidence type="ECO:0000259" key="7">
    <source>
        <dbReference type="PROSITE" id="PS50066"/>
    </source>
</evidence>
<dbReference type="AlphaFoldDB" id="A0ABD3S602"/>
<evidence type="ECO:0000256" key="6">
    <source>
        <dbReference type="SAM" id="Coils"/>
    </source>
</evidence>
<dbReference type="InterPro" id="IPR033897">
    <property type="entry name" value="SRF-like_MADS-box"/>
</dbReference>
<evidence type="ECO:0000256" key="3">
    <source>
        <dbReference type="ARBA" id="ARBA00023125"/>
    </source>
</evidence>
<dbReference type="CDD" id="cd00266">
    <property type="entry name" value="MADS_SRF_like"/>
    <property type="match status" value="1"/>
</dbReference>
<keyword evidence="5" id="KW-0539">Nucleus</keyword>
<feature type="coiled-coil region" evidence="6">
    <location>
        <begin position="88"/>
        <end position="115"/>
    </location>
</feature>
<dbReference type="SMART" id="SM00432">
    <property type="entry name" value="MADS"/>
    <property type="match status" value="1"/>
</dbReference>
<feature type="domain" description="MADS-box" evidence="7">
    <location>
        <begin position="1"/>
        <end position="50"/>
    </location>
</feature>
<evidence type="ECO:0000256" key="5">
    <source>
        <dbReference type="ARBA" id="ARBA00023242"/>
    </source>
</evidence>
<dbReference type="Pfam" id="PF00319">
    <property type="entry name" value="SRF-TF"/>
    <property type="match status" value="1"/>
</dbReference>
<dbReference type="Gene3D" id="3.40.1810.10">
    <property type="entry name" value="Transcription factor, MADS-box"/>
    <property type="match status" value="1"/>
</dbReference>
<evidence type="ECO:0000256" key="1">
    <source>
        <dbReference type="ARBA" id="ARBA00004123"/>
    </source>
</evidence>
<gene>
    <name evidence="8" type="ORF">ACJIZ3_005771</name>
</gene>
<reference evidence="8 9" key="1">
    <citation type="submission" date="2024-12" db="EMBL/GenBank/DDBJ databases">
        <title>The unique morphological basis and parallel evolutionary history of personate flowers in Penstemon.</title>
        <authorList>
            <person name="Depatie T.H."/>
            <person name="Wessinger C.A."/>
        </authorList>
    </citation>
    <scope>NUCLEOTIDE SEQUENCE [LARGE SCALE GENOMIC DNA]</scope>
    <source>
        <strain evidence="8">WTNN_2</strain>
        <tissue evidence="8">Leaf</tissue>
    </source>
</reference>
<proteinExistence type="predicted"/>
<dbReference type="PROSITE" id="PS50066">
    <property type="entry name" value="MADS_BOX_2"/>
    <property type="match status" value="1"/>
</dbReference>
<dbReference type="PANTHER" id="PTHR11945">
    <property type="entry name" value="MADS BOX PROTEIN"/>
    <property type="match status" value="1"/>
</dbReference>
<sequence length="174" mass="20280">MPRRKVTLAYMSNQSERRVSFNKRKKGFFKKATSELCTLCAVDGRAIIYSPFKSQPEVWPSPEETTSVLSRYDSLPEMEKTRYMANLESFTQQRLDKMKKELSRLQIENRRKEAECFMYKCMAGIKKPEEFDMSNADVMRTVMKKTTTALNLRMRELNIAGPNNSAISRSQNNH</sequence>
<dbReference type="GO" id="GO:0005634">
    <property type="term" value="C:nucleus"/>
    <property type="evidence" value="ECO:0007669"/>
    <property type="project" value="UniProtKB-SubCell"/>
</dbReference>
<dbReference type="InterPro" id="IPR002100">
    <property type="entry name" value="TF_MADSbox"/>
</dbReference>
<organism evidence="8 9">
    <name type="scientific">Penstemon smallii</name>
    <dbReference type="NCBI Taxonomy" id="265156"/>
    <lineage>
        <taxon>Eukaryota</taxon>
        <taxon>Viridiplantae</taxon>
        <taxon>Streptophyta</taxon>
        <taxon>Embryophyta</taxon>
        <taxon>Tracheophyta</taxon>
        <taxon>Spermatophyta</taxon>
        <taxon>Magnoliopsida</taxon>
        <taxon>eudicotyledons</taxon>
        <taxon>Gunneridae</taxon>
        <taxon>Pentapetalae</taxon>
        <taxon>asterids</taxon>
        <taxon>lamiids</taxon>
        <taxon>Lamiales</taxon>
        <taxon>Plantaginaceae</taxon>
        <taxon>Cheloneae</taxon>
        <taxon>Penstemon</taxon>
    </lineage>
</organism>
<dbReference type="Proteomes" id="UP001634393">
    <property type="component" value="Unassembled WGS sequence"/>
</dbReference>
<name>A0ABD3S602_9LAMI</name>
<dbReference type="InterPro" id="IPR036879">
    <property type="entry name" value="TF_MADSbox_sf"/>
</dbReference>
<dbReference type="SUPFAM" id="SSF55455">
    <property type="entry name" value="SRF-like"/>
    <property type="match status" value="1"/>
</dbReference>
<keyword evidence="6" id="KW-0175">Coiled coil</keyword>
<comment type="caution">
    <text evidence="8">The sequence shown here is derived from an EMBL/GenBank/DDBJ whole genome shotgun (WGS) entry which is preliminary data.</text>
</comment>
<keyword evidence="9" id="KW-1185">Reference proteome</keyword>
<comment type="subcellular location">
    <subcellularLocation>
        <location evidence="1">Nucleus</location>
    </subcellularLocation>
</comment>
<evidence type="ECO:0000313" key="8">
    <source>
        <dbReference type="EMBL" id="KAL3819866.1"/>
    </source>
</evidence>
<accession>A0ABD3S602</accession>